<accession>R8BXB3</accession>
<keyword evidence="1" id="KW-0732">Signal</keyword>
<name>R8BXB3_PHAM7</name>
<protein>
    <submittedName>
        <fullName evidence="2">Uncharacterized protein</fullName>
    </submittedName>
</protein>
<dbReference type="InterPro" id="IPR008979">
    <property type="entry name" value="Galactose-bd-like_sf"/>
</dbReference>
<proteinExistence type="predicted"/>
<evidence type="ECO:0000313" key="3">
    <source>
        <dbReference type="Proteomes" id="UP000014074"/>
    </source>
</evidence>
<keyword evidence="3" id="KW-1185">Reference proteome</keyword>
<dbReference type="OrthoDB" id="5403100at2759"/>
<evidence type="ECO:0000313" key="2">
    <source>
        <dbReference type="EMBL" id="EOO03970.1"/>
    </source>
</evidence>
<dbReference type="Gene3D" id="2.60.120.260">
    <property type="entry name" value="Galactose-binding domain-like"/>
    <property type="match status" value="1"/>
</dbReference>
<reference evidence="3" key="1">
    <citation type="journal article" date="2013" name="Genome Announc.">
        <title>Draft genome sequence of the ascomycete Phaeoacremonium aleophilum strain UCR-PA7, a causal agent of the esca disease complex in grapevines.</title>
        <authorList>
            <person name="Blanco-Ulate B."/>
            <person name="Rolshausen P."/>
            <person name="Cantu D."/>
        </authorList>
    </citation>
    <scope>NUCLEOTIDE SEQUENCE [LARGE SCALE GENOMIC DNA]</scope>
    <source>
        <strain evidence="3">UCR-PA7</strain>
    </source>
</reference>
<organism evidence="2 3">
    <name type="scientific">Phaeoacremonium minimum (strain UCR-PA7)</name>
    <name type="common">Esca disease fungus</name>
    <name type="synonym">Togninia minima</name>
    <dbReference type="NCBI Taxonomy" id="1286976"/>
    <lineage>
        <taxon>Eukaryota</taxon>
        <taxon>Fungi</taxon>
        <taxon>Dikarya</taxon>
        <taxon>Ascomycota</taxon>
        <taxon>Pezizomycotina</taxon>
        <taxon>Sordariomycetes</taxon>
        <taxon>Sordariomycetidae</taxon>
        <taxon>Togniniales</taxon>
        <taxon>Togniniaceae</taxon>
        <taxon>Phaeoacremonium</taxon>
    </lineage>
</organism>
<feature type="chain" id="PRO_5004452361" evidence="1">
    <location>
        <begin position="17"/>
        <end position="343"/>
    </location>
</feature>
<dbReference type="AlphaFoldDB" id="R8BXB3"/>
<gene>
    <name evidence="2" type="ORF">UCRPA7_675</name>
</gene>
<dbReference type="EMBL" id="KB932812">
    <property type="protein sequence ID" value="EOO03970.1"/>
    <property type="molecule type" value="Genomic_DNA"/>
</dbReference>
<dbReference type="KEGG" id="tmn:UCRPA7_675"/>
<dbReference type="GeneID" id="19327439"/>
<dbReference type="eggNOG" id="ENOG502SSRX">
    <property type="taxonomic scope" value="Eukaryota"/>
</dbReference>
<evidence type="ECO:0000256" key="1">
    <source>
        <dbReference type="SAM" id="SignalP"/>
    </source>
</evidence>
<dbReference type="Proteomes" id="UP000014074">
    <property type="component" value="Unassembled WGS sequence"/>
</dbReference>
<dbReference type="RefSeq" id="XP_007911460.1">
    <property type="nucleotide sequence ID" value="XM_007913269.1"/>
</dbReference>
<feature type="signal peptide" evidence="1">
    <location>
        <begin position="1"/>
        <end position="16"/>
    </location>
</feature>
<sequence>MKLIAVLVTAVTLANATPFPAAELEARDCTANNCLRAIRGSPEDVANAFCSTVLGKVPATDVVTVTATATITAYTTVVETATQHEITGTVTITPPVALLNKRKTTAYSEYTSKFTSMCSSEQAKITSACGCYLSGAPTSTVTVYETVSATYTETTVTSTSTSTLTIDDIATATYVCVPLPTNHVQNGDFEQDIGSDSPWTVSVTDGPSYSSWSIYQDTLSHGDASRVFRSSFSNSMYSNSAYAGIQLEQTISTCPGTTYTISWDIRATDQTYGYAFAYAGGNLIQQIQPLPNPRYGNYKVSFTATDYTTVIAFKALEVYYGSGKIYFDNISVTPVIATTVEVV</sequence>
<dbReference type="HOGENOM" id="CLU_804152_0_0_1"/>
<dbReference type="SUPFAM" id="SSF49785">
    <property type="entry name" value="Galactose-binding domain-like"/>
    <property type="match status" value="1"/>
</dbReference>